<name>A0ABS8IJY3_9NOSO</name>
<evidence type="ECO:0000313" key="1">
    <source>
        <dbReference type="EMBL" id="MCC5603802.1"/>
    </source>
</evidence>
<dbReference type="EMBL" id="JAIVFQ010000093">
    <property type="protein sequence ID" value="MCC5603802.1"/>
    <property type="molecule type" value="Genomic_DNA"/>
</dbReference>
<protein>
    <submittedName>
        <fullName evidence="1">Uncharacterized protein</fullName>
    </submittedName>
</protein>
<dbReference type="Proteomes" id="UP001199525">
    <property type="component" value="Unassembled WGS sequence"/>
</dbReference>
<proteinExistence type="predicted"/>
<reference evidence="1 2" key="1">
    <citation type="journal article" date="2021" name="Microorganisms">
        <title>Genome Evolution of Filamentous Cyanobacterium Nostoc Species: From Facultative Symbiosis to Free Living.</title>
        <authorList>
            <person name="Huo D."/>
            <person name="Li H."/>
            <person name="Cai F."/>
            <person name="Guo X."/>
            <person name="Qiao Z."/>
            <person name="Wang W."/>
            <person name="Yu G."/>
            <person name="Li R."/>
        </authorList>
    </citation>
    <scope>NUCLEOTIDE SEQUENCE [LARGE SCALE GENOMIC DNA]</scope>
    <source>
        <strain evidence="1 2">CHAB 5714</strain>
    </source>
</reference>
<gene>
    <name evidence="1" type="ORF">LC586_32690</name>
</gene>
<sequence>MFRNLIAIIVAIAIAIAGAIEPAYAYTNDSSGVSVSHHIHITQGDNSSVSLYQNQGEMHLSINQGNYGTVNLNHINNSADKYTTENSSESLIDNVVTGVVENAVTVIGGAMACYALDGIATAFFPPAAVLAPFCAAL</sequence>
<comment type="caution">
    <text evidence="1">The sequence shown here is derived from an EMBL/GenBank/DDBJ whole genome shotgun (WGS) entry which is preliminary data.</text>
</comment>
<evidence type="ECO:0000313" key="2">
    <source>
        <dbReference type="Proteomes" id="UP001199525"/>
    </source>
</evidence>
<dbReference type="RefSeq" id="WP_229489590.1">
    <property type="nucleotide sequence ID" value="NZ_JAIVFQ010000093.1"/>
</dbReference>
<accession>A0ABS8IJY3</accession>
<keyword evidence="2" id="KW-1185">Reference proteome</keyword>
<organism evidence="1 2">
    <name type="scientific">Nostoc favosum CHAB5714</name>
    <dbReference type="NCBI Taxonomy" id="2780399"/>
    <lineage>
        <taxon>Bacteria</taxon>
        <taxon>Bacillati</taxon>
        <taxon>Cyanobacteriota</taxon>
        <taxon>Cyanophyceae</taxon>
        <taxon>Nostocales</taxon>
        <taxon>Nostocaceae</taxon>
        <taxon>Nostoc</taxon>
        <taxon>Nostoc favosum</taxon>
    </lineage>
</organism>